<feature type="chain" id="PRO_5039953718" evidence="5">
    <location>
        <begin position="24"/>
        <end position="164"/>
    </location>
</feature>
<keyword evidence="3" id="KW-0106">Calcium</keyword>
<dbReference type="AlphaFoldDB" id="A0A9J7LZ26"/>
<dbReference type="RefSeq" id="XP_035690954.1">
    <property type="nucleotide sequence ID" value="XM_035835061.1"/>
</dbReference>
<dbReference type="GeneID" id="118425908"/>
<dbReference type="OrthoDB" id="289247at2759"/>
<dbReference type="SUPFAM" id="SSF47473">
    <property type="entry name" value="EF-hand"/>
    <property type="match status" value="1"/>
</dbReference>
<reference evidence="7" key="2">
    <citation type="submission" date="2025-08" db="UniProtKB">
        <authorList>
            <consortium name="RefSeq"/>
        </authorList>
    </citation>
    <scope>IDENTIFICATION</scope>
    <source>
        <strain evidence="7">S238N-H82</strain>
        <tissue evidence="7">Testes</tissue>
    </source>
</reference>
<keyword evidence="1 5" id="KW-0732">Signal</keyword>
<dbReference type="InterPro" id="IPR011992">
    <property type="entry name" value="EF-hand-dom_pair"/>
</dbReference>
<feature type="signal peptide" evidence="5">
    <location>
        <begin position="1"/>
        <end position="23"/>
    </location>
</feature>
<keyword evidence="6" id="KW-1185">Reference proteome</keyword>
<dbReference type="Gene3D" id="1.10.238.10">
    <property type="entry name" value="EF-hand"/>
    <property type="match status" value="1"/>
</dbReference>
<evidence type="ECO:0000256" key="1">
    <source>
        <dbReference type="ARBA" id="ARBA00022729"/>
    </source>
</evidence>
<dbReference type="KEGG" id="bfo:118425908"/>
<evidence type="ECO:0000256" key="4">
    <source>
        <dbReference type="SAM" id="MobiDB-lite"/>
    </source>
</evidence>
<gene>
    <name evidence="7" type="primary">LOC118425908</name>
</gene>
<evidence type="ECO:0000313" key="7">
    <source>
        <dbReference type="RefSeq" id="XP_035690954.1"/>
    </source>
</evidence>
<feature type="region of interest" description="Disordered" evidence="4">
    <location>
        <begin position="144"/>
        <end position="164"/>
    </location>
</feature>
<evidence type="ECO:0000256" key="5">
    <source>
        <dbReference type="SAM" id="SignalP"/>
    </source>
</evidence>
<dbReference type="PANTHER" id="PTHR23104">
    <property type="entry name" value="MULTIPLE COAGULATION FACTOR DEFICIENCY PROTEIN 2 NEURAL STEM CELL DERIVED NEURONAL SURVIVAL PROTEIN"/>
    <property type="match status" value="1"/>
</dbReference>
<evidence type="ECO:0000256" key="3">
    <source>
        <dbReference type="ARBA" id="ARBA00022837"/>
    </source>
</evidence>
<keyword evidence="2" id="KW-0677">Repeat</keyword>
<evidence type="ECO:0000256" key="2">
    <source>
        <dbReference type="ARBA" id="ARBA00022737"/>
    </source>
</evidence>
<dbReference type="Proteomes" id="UP000001554">
    <property type="component" value="Chromosome 11"/>
</dbReference>
<proteinExistence type="predicted"/>
<dbReference type="InterPro" id="IPR018247">
    <property type="entry name" value="EF_Hand_1_Ca_BS"/>
</dbReference>
<accession>A0A9J7LZ26</accession>
<dbReference type="PANTHER" id="PTHR23104:SF1">
    <property type="entry name" value="EF-HAND DOMAIN-CONTAINING PROTEIN"/>
    <property type="match status" value="1"/>
</dbReference>
<protein>
    <submittedName>
        <fullName evidence="7">Multiple coagulation factor deficiency protein 2 homolog</fullName>
    </submittedName>
</protein>
<dbReference type="PROSITE" id="PS00018">
    <property type="entry name" value="EF_HAND_1"/>
    <property type="match status" value="1"/>
</dbReference>
<evidence type="ECO:0000313" key="6">
    <source>
        <dbReference type="Proteomes" id="UP000001554"/>
    </source>
</evidence>
<dbReference type="InterPro" id="IPR052110">
    <property type="entry name" value="MCFD2-like"/>
</dbReference>
<organism evidence="6 7">
    <name type="scientific">Branchiostoma floridae</name>
    <name type="common">Florida lancelet</name>
    <name type="synonym">Amphioxus</name>
    <dbReference type="NCBI Taxonomy" id="7739"/>
    <lineage>
        <taxon>Eukaryota</taxon>
        <taxon>Metazoa</taxon>
        <taxon>Chordata</taxon>
        <taxon>Cephalochordata</taxon>
        <taxon>Leptocardii</taxon>
        <taxon>Amphioxiformes</taxon>
        <taxon>Branchiostomatidae</taxon>
        <taxon>Branchiostoma</taxon>
    </lineage>
</organism>
<sequence length="164" mass="19117">MEFLCRLTAALGAFLFLVPNASSTGTGDTPSNKFRDPEMIQDKHHLKEHVQELTEEQINQMSPEEVEFHFFKSHDGDKNLKLDGLEIMAAIEHQSEYNYPPDYDERMEYYTGMVDKILADDDSDDDGMISWIEYVIARRRREVEAEAARKQREAERKQKEQQGN</sequence>
<reference evidence="6" key="1">
    <citation type="journal article" date="2020" name="Nat. Ecol. Evol.">
        <title>Deeply conserved synteny resolves early events in vertebrate evolution.</title>
        <authorList>
            <person name="Simakov O."/>
            <person name="Marletaz F."/>
            <person name="Yue J.X."/>
            <person name="O'Connell B."/>
            <person name="Jenkins J."/>
            <person name="Brandt A."/>
            <person name="Calef R."/>
            <person name="Tung C.H."/>
            <person name="Huang T.K."/>
            <person name="Schmutz J."/>
            <person name="Satoh N."/>
            <person name="Yu J.K."/>
            <person name="Putnam N.H."/>
            <person name="Green R.E."/>
            <person name="Rokhsar D.S."/>
        </authorList>
    </citation>
    <scope>NUCLEOTIDE SEQUENCE [LARGE SCALE GENOMIC DNA]</scope>
    <source>
        <strain evidence="6">S238N-H82</strain>
    </source>
</reference>
<dbReference type="OMA" id="FFKSHDG"/>
<name>A0A9J7LZ26_BRAFL</name>